<dbReference type="AlphaFoldDB" id="A0A8H6M8Z3"/>
<accession>A0A8H6M8Z3</accession>
<evidence type="ECO:0000256" key="1">
    <source>
        <dbReference type="SAM" id="SignalP"/>
    </source>
</evidence>
<keyword evidence="1" id="KW-0732">Signal</keyword>
<feature type="chain" id="PRO_5034739870" description="Secreted protein" evidence="1">
    <location>
        <begin position="29"/>
        <end position="81"/>
    </location>
</feature>
<dbReference type="Proteomes" id="UP000521943">
    <property type="component" value="Unassembled WGS sequence"/>
</dbReference>
<dbReference type="EMBL" id="JACGCI010000015">
    <property type="protein sequence ID" value="KAF6759395.1"/>
    <property type="molecule type" value="Genomic_DNA"/>
</dbReference>
<gene>
    <name evidence="2" type="ORF">DFP72DRAFT_134555</name>
</gene>
<name>A0A8H6M8Z3_9AGAR</name>
<protein>
    <recommendedName>
        <fullName evidence="4">Secreted protein</fullName>
    </recommendedName>
</protein>
<organism evidence="2 3">
    <name type="scientific">Ephemerocybe angulata</name>
    <dbReference type="NCBI Taxonomy" id="980116"/>
    <lineage>
        <taxon>Eukaryota</taxon>
        <taxon>Fungi</taxon>
        <taxon>Dikarya</taxon>
        <taxon>Basidiomycota</taxon>
        <taxon>Agaricomycotina</taxon>
        <taxon>Agaricomycetes</taxon>
        <taxon>Agaricomycetidae</taxon>
        <taxon>Agaricales</taxon>
        <taxon>Agaricineae</taxon>
        <taxon>Psathyrellaceae</taxon>
        <taxon>Ephemerocybe</taxon>
    </lineage>
</organism>
<proteinExistence type="predicted"/>
<keyword evidence="3" id="KW-1185">Reference proteome</keyword>
<evidence type="ECO:0000313" key="2">
    <source>
        <dbReference type="EMBL" id="KAF6759395.1"/>
    </source>
</evidence>
<evidence type="ECO:0000313" key="3">
    <source>
        <dbReference type="Proteomes" id="UP000521943"/>
    </source>
</evidence>
<comment type="caution">
    <text evidence="2">The sequence shown here is derived from an EMBL/GenBank/DDBJ whole genome shotgun (WGS) entry which is preliminary data.</text>
</comment>
<evidence type="ECO:0008006" key="4">
    <source>
        <dbReference type="Google" id="ProtNLM"/>
    </source>
</evidence>
<reference evidence="2 3" key="1">
    <citation type="submission" date="2020-07" db="EMBL/GenBank/DDBJ databases">
        <title>Comparative genomics of pyrophilous fungi reveals a link between fire events and developmental genes.</title>
        <authorList>
            <consortium name="DOE Joint Genome Institute"/>
            <person name="Steindorff A.S."/>
            <person name="Carver A."/>
            <person name="Calhoun S."/>
            <person name="Stillman K."/>
            <person name="Liu H."/>
            <person name="Lipzen A."/>
            <person name="Pangilinan J."/>
            <person name="Labutti K."/>
            <person name="Bruns T.D."/>
            <person name="Grigoriev I.V."/>
        </authorList>
    </citation>
    <scope>NUCLEOTIDE SEQUENCE [LARGE SCALE GENOMIC DNA]</scope>
    <source>
        <strain evidence="2 3">CBS 144469</strain>
    </source>
</reference>
<sequence>MGRSACTVYCAFLHWVFLAVHLVLDVPARMEVGGKSPESDTALPSLVNPRPAEPFEKKSFSAQHYPISSQGRYPWPIVVKF</sequence>
<feature type="signal peptide" evidence="1">
    <location>
        <begin position="1"/>
        <end position="28"/>
    </location>
</feature>